<dbReference type="STRING" id="1888995.BD935_00605"/>
<reference evidence="4 5" key="1">
    <citation type="submission" date="2016-08" db="EMBL/GenBank/DDBJ databases">
        <title>New Insights into Marine Group III Euryarchaeota, from dark to light.</title>
        <authorList>
            <person name="Haro-Moreno J.M."/>
            <person name="Rodriguez-Valera F."/>
            <person name="Lopez-Garcia P."/>
            <person name="Moreira D."/>
            <person name="Martin-Cuadrado A.B."/>
        </authorList>
    </citation>
    <scope>NUCLEOTIDE SEQUENCE [LARGE SCALE GENOMIC DNA]</scope>
    <source>
        <strain evidence="4">CG-Epi1</strain>
    </source>
</reference>
<evidence type="ECO:0000313" key="4">
    <source>
        <dbReference type="EMBL" id="OIR21267.1"/>
    </source>
</evidence>
<name>A0A1J5TM86_9ARCH</name>
<keyword evidence="1" id="KW-0409">Iron storage</keyword>
<dbReference type="Gene3D" id="1.20.1260.10">
    <property type="match status" value="1"/>
</dbReference>
<dbReference type="SUPFAM" id="SSF47240">
    <property type="entry name" value="Ferritin-like"/>
    <property type="match status" value="1"/>
</dbReference>
<evidence type="ECO:0000259" key="3">
    <source>
        <dbReference type="PROSITE" id="PS50905"/>
    </source>
</evidence>
<evidence type="ECO:0000313" key="5">
    <source>
        <dbReference type="Proteomes" id="UP000183080"/>
    </source>
</evidence>
<protein>
    <recommendedName>
        <fullName evidence="3">Ferritin-like diiron domain-containing protein</fullName>
    </recommendedName>
</protein>
<proteinExistence type="predicted"/>
<dbReference type="Pfam" id="PF00210">
    <property type="entry name" value="Ferritin"/>
    <property type="match status" value="1"/>
</dbReference>
<dbReference type="InterPro" id="IPR012347">
    <property type="entry name" value="Ferritin-like"/>
</dbReference>
<dbReference type="PANTHER" id="PTHR30295:SF0">
    <property type="entry name" value="BACTERIOFERRITIN"/>
    <property type="match status" value="1"/>
</dbReference>
<dbReference type="Proteomes" id="UP000183080">
    <property type="component" value="Unassembled WGS sequence"/>
</dbReference>
<feature type="domain" description="Ferritin-like diiron" evidence="3">
    <location>
        <begin position="1"/>
        <end position="136"/>
    </location>
</feature>
<evidence type="ECO:0000256" key="2">
    <source>
        <dbReference type="ARBA" id="ARBA00023004"/>
    </source>
</evidence>
<dbReference type="PROSITE" id="PS50905">
    <property type="entry name" value="FERRITIN_LIKE"/>
    <property type="match status" value="1"/>
</dbReference>
<dbReference type="GO" id="GO:0006879">
    <property type="term" value="P:intracellular iron ion homeostasis"/>
    <property type="evidence" value="ECO:0007669"/>
    <property type="project" value="UniProtKB-KW"/>
</dbReference>
<dbReference type="AlphaFoldDB" id="A0A1J5TM86"/>
<dbReference type="GO" id="GO:0020037">
    <property type="term" value="F:heme binding"/>
    <property type="evidence" value="ECO:0007669"/>
    <property type="project" value="TreeGrafter"/>
</dbReference>
<accession>A0A1J5TM86</accession>
<dbReference type="PANTHER" id="PTHR30295">
    <property type="entry name" value="BACTERIOFERRITIN"/>
    <property type="match status" value="1"/>
</dbReference>
<evidence type="ECO:0000256" key="1">
    <source>
        <dbReference type="ARBA" id="ARBA00022434"/>
    </source>
</evidence>
<organism evidence="4 5">
    <name type="scientific">Marine Group III euryarchaeote CG-Epi1</name>
    <dbReference type="NCBI Taxonomy" id="1888995"/>
    <lineage>
        <taxon>Archaea</taxon>
        <taxon>Methanobacteriati</taxon>
        <taxon>Thermoplasmatota</taxon>
        <taxon>Thermoplasmata</taxon>
        <taxon>Candidatus Thermoprofundales</taxon>
    </lineage>
</organism>
<dbReference type="EMBL" id="MIZA01000001">
    <property type="protein sequence ID" value="OIR21267.1"/>
    <property type="molecule type" value="Genomic_DNA"/>
</dbReference>
<dbReference type="InterPro" id="IPR008331">
    <property type="entry name" value="Ferritin_DPS_dom"/>
</dbReference>
<dbReference type="InterPro" id="IPR009040">
    <property type="entry name" value="Ferritin-like_diiron"/>
</dbReference>
<dbReference type="GO" id="GO:0005829">
    <property type="term" value="C:cytosol"/>
    <property type="evidence" value="ECO:0007669"/>
    <property type="project" value="TreeGrafter"/>
</dbReference>
<dbReference type="GO" id="GO:0008199">
    <property type="term" value="F:ferric iron binding"/>
    <property type="evidence" value="ECO:0007669"/>
    <property type="project" value="InterPro"/>
</dbReference>
<dbReference type="InterPro" id="IPR009078">
    <property type="entry name" value="Ferritin-like_SF"/>
</dbReference>
<comment type="caution">
    <text evidence="4">The sequence shown here is derived from an EMBL/GenBank/DDBJ whole genome shotgun (WGS) entry which is preliminary data.</text>
</comment>
<gene>
    <name evidence="4" type="ORF">BD935_00605</name>
</gene>
<keyword evidence="2" id="KW-0408">Iron</keyword>
<dbReference type="GO" id="GO:0004322">
    <property type="term" value="F:ferroxidase activity"/>
    <property type="evidence" value="ECO:0007669"/>
    <property type="project" value="TreeGrafter"/>
</dbReference>
<sequence length="136" mass="15507">MSSTELIEKLNGGLGWELRAAALYSHYSAYVKGIHRLHLKPFFDEEATESHTHAEMVRSAIVKLGGTAVTDRDPTEIVHTTDYKVMLEESLKTEQKAAEGYEQVLALIKDDEEMYDSIEQIYFQELRSVEEVTQLL</sequence>